<dbReference type="AlphaFoldDB" id="A0A2S0P9T2"/>
<dbReference type="InterPro" id="IPR022837">
    <property type="entry name" value="MsrQ-like"/>
</dbReference>
<evidence type="ECO:0000256" key="6">
    <source>
        <dbReference type="ARBA" id="ARBA00023136"/>
    </source>
</evidence>
<sequence>MVLMRRHWPPAPARLKALLFALCLLPLASIVWRLLLGHQTNPVEFLTRETGWWTLTMLMVTLAVTPLRRLSGWNAVIRLRRMLGLFAFFYVSLHFLTYLWLDQMFDPFTIAHDVVKRPFITVGFAAFAMLVPLALTSTDGWMRRLRRRWGQLHRLVYPIAIAGVVHFWWLVKADIREPALFAAVLGLLLGVRLHWRWRRWRQSVAGPV</sequence>
<evidence type="ECO:0000256" key="3">
    <source>
        <dbReference type="ARBA" id="ARBA00022692"/>
    </source>
</evidence>
<evidence type="ECO:0000256" key="4">
    <source>
        <dbReference type="ARBA" id="ARBA00022989"/>
    </source>
</evidence>
<keyword evidence="6 7" id="KW-0472">Membrane</keyword>
<keyword evidence="10" id="KW-1185">Reference proteome</keyword>
<protein>
    <recommendedName>
        <fullName evidence="7">Protein-methionine-sulfoxide reductase heme-binding subunit MsrQ</fullName>
    </recommendedName>
    <alternativeName>
        <fullName evidence="7">Flavocytochrome MsrQ</fullName>
    </alternativeName>
</protein>
<keyword evidence="7" id="KW-0288">FMN</keyword>
<dbReference type="GO" id="GO:0046872">
    <property type="term" value="F:metal ion binding"/>
    <property type="evidence" value="ECO:0007669"/>
    <property type="project" value="UniProtKB-KW"/>
</dbReference>
<reference evidence="9 10" key="1">
    <citation type="submission" date="2018-04" db="EMBL/GenBank/DDBJ databases">
        <title>Denitrifier Microvirgula.</title>
        <authorList>
            <person name="Anderson E."/>
            <person name="Jang J."/>
            <person name="Ishii S."/>
        </authorList>
    </citation>
    <scope>NUCLEOTIDE SEQUENCE [LARGE SCALE GENOMIC DNA]</scope>
    <source>
        <strain evidence="9 10">BE2.4</strain>
    </source>
</reference>
<feature type="transmembrane region" description="Helical" evidence="7">
    <location>
        <begin position="52"/>
        <end position="70"/>
    </location>
</feature>
<evidence type="ECO:0000313" key="9">
    <source>
        <dbReference type="EMBL" id="AVY94095.1"/>
    </source>
</evidence>
<keyword evidence="3 7" id="KW-0812">Transmembrane</keyword>
<comment type="cofactor">
    <cofactor evidence="7">
        <name>heme b</name>
        <dbReference type="ChEBI" id="CHEBI:60344"/>
    </cofactor>
    <text evidence="7">Binds 1 heme b (iron(II)-protoporphyrin IX) group per subunit.</text>
</comment>
<feature type="transmembrane region" description="Helical" evidence="7">
    <location>
        <begin position="177"/>
        <end position="195"/>
    </location>
</feature>
<dbReference type="InterPro" id="IPR013130">
    <property type="entry name" value="Fe3_Rdtase_TM_dom"/>
</dbReference>
<evidence type="ECO:0000256" key="1">
    <source>
        <dbReference type="ARBA" id="ARBA00004141"/>
    </source>
</evidence>
<dbReference type="STRING" id="1122240.GCA_000620105_02259"/>
<evidence type="ECO:0000256" key="5">
    <source>
        <dbReference type="ARBA" id="ARBA00023004"/>
    </source>
</evidence>
<evidence type="ECO:0000259" key="8">
    <source>
        <dbReference type="Pfam" id="PF01794"/>
    </source>
</evidence>
<dbReference type="KEGG" id="maer:DAI18_08565"/>
<organism evidence="9 10">
    <name type="scientific">Microvirgula aerodenitrificans</name>
    <dbReference type="NCBI Taxonomy" id="57480"/>
    <lineage>
        <taxon>Bacteria</taxon>
        <taxon>Pseudomonadati</taxon>
        <taxon>Pseudomonadota</taxon>
        <taxon>Betaproteobacteria</taxon>
        <taxon>Neisseriales</taxon>
        <taxon>Aquaspirillaceae</taxon>
        <taxon>Microvirgula</taxon>
    </lineage>
</organism>
<keyword evidence="7" id="KW-1003">Cell membrane</keyword>
<evidence type="ECO:0000256" key="2">
    <source>
        <dbReference type="ARBA" id="ARBA00022448"/>
    </source>
</evidence>
<keyword evidence="7" id="KW-0349">Heme</keyword>
<keyword evidence="4 7" id="KW-1133">Transmembrane helix</keyword>
<comment type="subunit">
    <text evidence="7">Heterodimer of a catalytic subunit (MsrP) and a heme-binding subunit (MsrQ).</text>
</comment>
<evidence type="ECO:0000313" key="10">
    <source>
        <dbReference type="Proteomes" id="UP000244173"/>
    </source>
</evidence>
<gene>
    <name evidence="7" type="primary">msrQ</name>
    <name evidence="9" type="ORF">DAI18_08565</name>
</gene>
<dbReference type="HAMAP" id="MF_01207">
    <property type="entry name" value="MsrQ"/>
    <property type="match status" value="1"/>
</dbReference>
<evidence type="ECO:0000256" key="7">
    <source>
        <dbReference type="HAMAP-Rule" id="MF_01207"/>
    </source>
</evidence>
<feature type="domain" description="Ferric oxidoreductase" evidence="8">
    <location>
        <begin position="50"/>
        <end position="163"/>
    </location>
</feature>
<feature type="transmembrane region" description="Helical" evidence="7">
    <location>
        <begin position="82"/>
        <end position="101"/>
    </location>
</feature>
<keyword evidence="2 7" id="KW-0813">Transport</keyword>
<dbReference type="PANTHER" id="PTHR36964:SF1">
    <property type="entry name" value="PROTEIN-METHIONINE-SULFOXIDE REDUCTASE HEME-BINDING SUBUNIT MSRQ"/>
    <property type="match status" value="1"/>
</dbReference>
<comment type="caution">
    <text evidence="7">Lacks conserved residue(s) required for the propagation of feature annotation.</text>
</comment>
<keyword evidence="7" id="KW-0285">Flavoprotein</keyword>
<dbReference type="EMBL" id="CP028519">
    <property type="protein sequence ID" value="AVY94095.1"/>
    <property type="molecule type" value="Genomic_DNA"/>
</dbReference>
<dbReference type="GO" id="GO:0030091">
    <property type="term" value="P:protein repair"/>
    <property type="evidence" value="ECO:0007669"/>
    <property type="project" value="UniProtKB-UniRule"/>
</dbReference>
<keyword evidence="5 7" id="KW-0408">Iron</keyword>
<dbReference type="PANTHER" id="PTHR36964">
    <property type="entry name" value="PROTEIN-METHIONINE-SULFOXIDE REDUCTASE HEME-BINDING SUBUNIT MSRQ"/>
    <property type="match status" value="1"/>
</dbReference>
<comment type="similarity">
    <text evidence="7">Belongs to the MsrQ family.</text>
</comment>
<keyword evidence="7" id="KW-0249">Electron transport</keyword>
<feature type="transmembrane region" description="Helical" evidence="7">
    <location>
        <begin position="121"/>
        <end position="142"/>
    </location>
</feature>
<comment type="cofactor">
    <cofactor evidence="7">
        <name>FMN</name>
        <dbReference type="ChEBI" id="CHEBI:58210"/>
    </cofactor>
    <text evidence="7">Binds 1 FMN per subunit.</text>
</comment>
<dbReference type="GO" id="GO:0016679">
    <property type="term" value="F:oxidoreductase activity, acting on diphenols and related substances as donors"/>
    <property type="evidence" value="ECO:0007669"/>
    <property type="project" value="TreeGrafter"/>
</dbReference>
<dbReference type="GO" id="GO:0009055">
    <property type="term" value="F:electron transfer activity"/>
    <property type="evidence" value="ECO:0007669"/>
    <property type="project" value="UniProtKB-UniRule"/>
</dbReference>
<comment type="function">
    <text evidence="7">Part of the MsrPQ system that repairs oxidized periplasmic proteins containing methionine sulfoxide residues (Met-O), using respiratory chain electrons. Thus protects these proteins from oxidative-stress damage caused by reactive species of oxygen and chlorine generated by the host defense mechanisms. MsrPQ is essential for the maintenance of envelope integrity under bleach stress, rescuing a wide series of structurally unrelated periplasmic proteins from methionine oxidation. MsrQ provides electrons for reduction to the reductase catalytic subunit MsrP, using the quinone pool of the respiratory chain.</text>
</comment>
<dbReference type="GO" id="GO:0020037">
    <property type="term" value="F:heme binding"/>
    <property type="evidence" value="ECO:0007669"/>
    <property type="project" value="UniProtKB-UniRule"/>
</dbReference>
<dbReference type="GO" id="GO:0005886">
    <property type="term" value="C:plasma membrane"/>
    <property type="evidence" value="ECO:0007669"/>
    <property type="project" value="UniProtKB-SubCell"/>
</dbReference>
<dbReference type="GO" id="GO:0010181">
    <property type="term" value="F:FMN binding"/>
    <property type="evidence" value="ECO:0007669"/>
    <property type="project" value="UniProtKB-UniRule"/>
</dbReference>
<dbReference type="Pfam" id="PF01794">
    <property type="entry name" value="Ferric_reduct"/>
    <property type="match status" value="1"/>
</dbReference>
<comment type="subcellular location">
    <subcellularLocation>
        <location evidence="7">Cell membrane</location>
        <topology evidence="7">Multi-pass membrane protein</topology>
    </subcellularLocation>
    <subcellularLocation>
        <location evidence="1">Membrane</location>
        <topology evidence="1">Multi-pass membrane protein</topology>
    </subcellularLocation>
</comment>
<name>A0A2S0P9T2_9NEIS</name>
<accession>A0A2S0P9T2</accession>
<dbReference type="Proteomes" id="UP000244173">
    <property type="component" value="Chromosome"/>
</dbReference>
<proteinExistence type="inferred from homology"/>
<dbReference type="OrthoDB" id="9788328at2"/>
<feature type="transmembrane region" description="Helical" evidence="7">
    <location>
        <begin position="154"/>
        <end position="171"/>
    </location>
</feature>
<keyword evidence="7" id="KW-0479">Metal-binding</keyword>